<dbReference type="EMBL" id="VLLL01000007">
    <property type="protein sequence ID" value="TWJ10695.1"/>
    <property type="molecule type" value="Genomic_DNA"/>
</dbReference>
<sequence length="188" mass="21929">MTDHLAEMRDKIARLRALDAEAELERRWDEDDDYAERYNESRLALYDPVTSLDGVPAGLAGFYALTDGARFGDVDIRAYRDVRPQVAVDYLGEPVDDGDRLQIGDLPQDMLMWDRKTEHVIVYFDLYFKYRWDSGILVEVADMAEFVNTVALGDRYREIRGPLDKQSSPWWEEDPWYRYLRETGMATA</sequence>
<name>A0A562UYL2_9ACTN</name>
<reference evidence="1 2" key="1">
    <citation type="journal article" date="2013" name="Stand. Genomic Sci.">
        <title>Genomic Encyclopedia of Type Strains, Phase I: The one thousand microbial genomes (KMG-I) project.</title>
        <authorList>
            <person name="Kyrpides N.C."/>
            <person name="Woyke T."/>
            <person name="Eisen J.A."/>
            <person name="Garrity G."/>
            <person name="Lilburn T.G."/>
            <person name="Beck B.J."/>
            <person name="Whitman W.B."/>
            <person name="Hugenholtz P."/>
            <person name="Klenk H.P."/>
        </authorList>
    </citation>
    <scope>NUCLEOTIDE SEQUENCE [LARGE SCALE GENOMIC DNA]</scope>
    <source>
        <strain evidence="1 2">DSM 45044</strain>
    </source>
</reference>
<keyword evidence="2" id="KW-1185">Reference proteome</keyword>
<accession>A0A562UYL2</accession>
<dbReference type="OrthoDB" id="5180425at2"/>
<protein>
    <recommendedName>
        <fullName evidence="3">SUKH-4 immunity protein of toxin-antitoxin system</fullName>
    </recommendedName>
</protein>
<comment type="caution">
    <text evidence="1">The sequence shown here is derived from an EMBL/GenBank/DDBJ whole genome shotgun (WGS) entry which is preliminary data.</text>
</comment>
<gene>
    <name evidence="1" type="ORF">LX16_4115</name>
</gene>
<dbReference type="Proteomes" id="UP000321617">
    <property type="component" value="Unassembled WGS sequence"/>
</dbReference>
<evidence type="ECO:0000313" key="2">
    <source>
        <dbReference type="Proteomes" id="UP000321617"/>
    </source>
</evidence>
<dbReference type="RefSeq" id="WP_147141561.1">
    <property type="nucleotide sequence ID" value="NZ_BAABIJ010000003.1"/>
</dbReference>
<dbReference type="AlphaFoldDB" id="A0A562UYL2"/>
<proteinExistence type="predicted"/>
<organism evidence="1 2">
    <name type="scientific">Stackebrandtia albiflava</name>
    <dbReference type="NCBI Taxonomy" id="406432"/>
    <lineage>
        <taxon>Bacteria</taxon>
        <taxon>Bacillati</taxon>
        <taxon>Actinomycetota</taxon>
        <taxon>Actinomycetes</taxon>
        <taxon>Glycomycetales</taxon>
        <taxon>Glycomycetaceae</taxon>
        <taxon>Stackebrandtia</taxon>
    </lineage>
</organism>
<evidence type="ECO:0008006" key="3">
    <source>
        <dbReference type="Google" id="ProtNLM"/>
    </source>
</evidence>
<evidence type="ECO:0000313" key="1">
    <source>
        <dbReference type="EMBL" id="TWJ10695.1"/>
    </source>
</evidence>